<feature type="domain" description="2EXR" evidence="1">
    <location>
        <begin position="70"/>
        <end position="163"/>
    </location>
</feature>
<evidence type="ECO:0000313" key="3">
    <source>
        <dbReference type="Proteomes" id="UP000235672"/>
    </source>
</evidence>
<evidence type="ECO:0000313" key="2">
    <source>
        <dbReference type="EMBL" id="PMD21469.1"/>
    </source>
</evidence>
<dbReference type="PANTHER" id="PTHR35910">
    <property type="entry name" value="2EXR DOMAIN-CONTAINING PROTEIN"/>
    <property type="match status" value="1"/>
</dbReference>
<reference evidence="2 3" key="1">
    <citation type="submission" date="2016-05" db="EMBL/GenBank/DDBJ databases">
        <title>A degradative enzymes factory behind the ericoid mycorrhizal symbiosis.</title>
        <authorList>
            <consortium name="DOE Joint Genome Institute"/>
            <person name="Martino E."/>
            <person name="Morin E."/>
            <person name="Grelet G."/>
            <person name="Kuo A."/>
            <person name="Kohler A."/>
            <person name="Daghino S."/>
            <person name="Barry K."/>
            <person name="Choi C."/>
            <person name="Cichocki N."/>
            <person name="Clum A."/>
            <person name="Copeland A."/>
            <person name="Hainaut M."/>
            <person name="Haridas S."/>
            <person name="Labutti K."/>
            <person name="Lindquist E."/>
            <person name="Lipzen A."/>
            <person name="Khouja H.-R."/>
            <person name="Murat C."/>
            <person name="Ohm R."/>
            <person name="Olson A."/>
            <person name="Spatafora J."/>
            <person name="Veneault-Fourrey C."/>
            <person name="Henrissat B."/>
            <person name="Grigoriev I."/>
            <person name="Martin F."/>
            <person name="Perotto S."/>
        </authorList>
    </citation>
    <scope>NUCLEOTIDE SEQUENCE [LARGE SCALE GENOMIC DNA]</scope>
    <source>
        <strain evidence="2 3">UAMH 7357</strain>
    </source>
</reference>
<organism evidence="2 3">
    <name type="scientific">Hyaloscypha hepaticicola</name>
    <dbReference type="NCBI Taxonomy" id="2082293"/>
    <lineage>
        <taxon>Eukaryota</taxon>
        <taxon>Fungi</taxon>
        <taxon>Dikarya</taxon>
        <taxon>Ascomycota</taxon>
        <taxon>Pezizomycotina</taxon>
        <taxon>Leotiomycetes</taxon>
        <taxon>Helotiales</taxon>
        <taxon>Hyaloscyphaceae</taxon>
        <taxon>Hyaloscypha</taxon>
    </lineage>
</organism>
<sequence>MSTTLQKAEDVSKNLRVELWKALEEVRKEAFFLRRNVNLVHDAQVRALIYKARATQKKLKQYQIDSGLTFHGFPKLPEKIRHKIWREALRRSQIIAVNNGQYTDKKTGRRIDLNHSAVTPLAPHSHLLRVNREARSIAQTVLVPYHKRVAGVPAVFANTDIDAMWLIDPVDYYASYDAPLQHDAFLSGLRNLLRPQKCQGHVRRVRRLAFSWKMLTPTIDELEDPTEVYDALSPFEEMAQAGVREIYIVVEDNEAADKQDILFCPPQKSPQGYLKPRKRWDTNYLELLHIEAGDGWNVVAEKLRKSFEELKHEDLGCQKRGQGNSYGQPDRSLFFLKQKHPGVLWFEKNA</sequence>
<dbReference type="PANTHER" id="PTHR35910:SF1">
    <property type="entry name" value="2EXR DOMAIN-CONTAINING PROTEIN"/>
    <property type="match status" value="1"/>
</dbReference>
<dbReference type="Pfam" id="PF20150">
    <property type="entry name" value="2EXR"/>
    <property type="match status" value="1"/>
</dbReference>
<dbReference type="InterPro" id="IPR045518">
    <property type="entry name" value="2EXR"/>
</dbReference>
<proteinExistence type="predicted"/>
<name>A0A2J6Q5D2_9HELO</name>
<dbReference type="OrthoDB" id="3560099at2759"/>
<gene>
    <name evidence="2" type="ORF">NA56DRAFT_659024</name>
</gene>
<dbReference type="EMBL" id="KZ613481">
    <property type="protein sequence ID" value="PMD21469.1"/>
    <property type="molecule type" value="Genomic_DNA"/>
</dbReference>
<dbReference type="Proteomes" id="UP000235672">
    <property type="component" value="Unassembled WGS sequence"/>
</dbReference>
<protein>
    <recommendedName>
        <fullName evidence="1">2EXR domain-containing protein</fullName>
    </recommendedName>
</protein>
<evidence type="ECO:0000259" key="1">
    <source>
        <dbReference type="Pfam" id="PF20150"/>
    </source>
</evidence>
<keyword evidence="3" id="KW-1185">Reference proteome</keyword>
<accession>A0A2J6Q5D2</accession>
<dbReference type="AlphaFoldDB" id="A0A2J6Q5D2"/>